<dbReference type="SMART" id="SM00923">
    <property type="entry name" value="MbtH"/>
    <property type="match status" value="1"/>
</dbReference>
<dbReference type="Gene3D" id="3.90.820.10">
    <property type="entry name" value="Structural Genomics, Unknown Function 30-nov-00 1gh9 Mol_id"/>
    <property type="match status" value="1"/>
</dbReference>
<dbReference type="Pfam" id="PF03621">
    <property type="entry name" value="MbtH"/>
    <property type="match status" value="1"/>
</dbReference>
<dbReference type="PANTHER" id="PTHR38444:SF1">
    <property type="entry name" value="ENTEROBACTIN BIOSYNTHESIS PROTEIN YBDZ"/>
    <property type="match status" value="1"/>
</dbReference>
<dbReference type="Proteomes" id="UP001501752">
    <property type="component" value="Unassembled WGS sequence"/>
</dbReference>
<gene>
    <name evidence="2" type="ORF">GCM10023235_06410</name>
</gene>
<dbReference type="SUPFAM" id="SSF160582">
    <property type="entry name" value="MbtH-like"/>
    <property type="match status" value="1"/>
</dbReference>
<name>A0ABP9D8E2_9ACTN</name>
<dbReference type="PANTHER" id="PTHR38444">
    <property type="entry name" value="ENTEROBACTIN BIOSYNTHESIS PROTEIN YBDZ"/>
    <property type="match status" value="1"/>
</dbReference>
<keyword evidence="3" id="KW-1185">Reference proteome</keyword>
<evidence type="ECO:0000313" key="3">
    <source>
        <dbReference type="Proteomes" id="UP001501752"/>
    </source>
</evidence>
<evidence type="ECO:0000259" key="1">
    <source>
        <dbReference type="SMART" id="SM00923"/>
    </source>
</evidence>
<feature type="domain" description="MbtH-like" evidence="1">
    <location>
        <begin position="3"/>
        <end position="55"/>
    </location>
</feature>
<protein>
    <recommendedName>
        <fullName evidence="1">MbtH-like domain-containing protein</fullName>
    </recommendedName>
</protein>
<dbReference type="InterPro" id="IPR037407">
    <property type="entry name" value="MLP_fam"/>
</dbReference>
<accession>A0ABP9D8E2</accession>
<sequence>MRDPDAPPAGAGGWYVVVNDEQQYSVWWDDRPLPAGWRSVGPPAGREQCLERIEELWVDMRPAARRPDTPVAAAGRGQEQG</sequence>
<organism evidence="2 3">
    <name type="scientific">Kitasatospora terrestris</name>
    <dbReference type="NCBI Taxonomy" id="258051"/>
    <lineage>
        <taxon>Bacteria</taxon>
        <taxon>Bacillati</taxon>
        <taxon>Actinomycetota</taxon>
        <taxon>Actinomycetes</taxon>
        <taxon>Kitasatosporales</taxon>
        <taxon>Streptomycetaceae</taxon>
        <taxon>Kitasatospora</taxon>
    </lineage>
</organism>
<comment type="caution">
    <text evidence="2">The sequence shown here is derived from an EMBL/GenBank/DDBJ whole genome shotgun (WGS) entry which is preliminary data.</text>
</comment>
<dbReference type="EMBL" id="BAABIS010000001">
    <property type="protein sequence ID" value="GAA4834556.1"/>
    <property type="molecule type" value="Genomic_DNA"/>
</dbReference>
<dbReference type="InterPro" id="IPR038020">
    <property type="entry name" value="MbtH-like_sf"/>
</dbReference>
<evidence type="ECO:0000313" key="2">
    <source>
        <dbReference type="EMBL" id="GAA4834556.1"/>
    </source>
</evidence>
<dbReference type="RefSeq" id="WP_345695208.1">
    <property type="nucleotide sequence ID" value="NZ_BAABIS010000001.1"/>
</dbReference>
<dbReference type="InterPro" id="IPR005153">
    <property type="entry name" value="MbtH-like_dom"/>
</dbReference>
<proteinExistence type="predicted"/>
<reference evidence="3" key="1">
    <citation type="journal article" date="2019" name="Int. J. Syst. Evol. Microbiol.">
        <title>The Global Catalogue of Microorganisms (GCM) 10K type strain sequencing project: providing services to taxonomists for standard genome sequencing and annotation.</title>
        <authorList>
            <consortium name="The Broad Institute Genomics Platform"/>
            <consortium name="The Broad Institute Genome Sequencing Center for Infectious Disease"/>
            <person name="Wu L."/>
            <person name="Ma J."/>
        </authorList>
    </citation>
    <scope>NUCLEOTIDE SEQUENCE [LARGE SCALE GENOMIC DNA]</scope>
    <source>
        <strain evidence="3">JCM 13006</strain>
    </source>
</reference>